<evidence type="ECO:0000256" key="7">
    <source>
        <dbReference type="ARBA" id="ARBA00023196"/>
    </source>
</evidence>
<dbReference type="PANTHER" id="PTHR13822">
    <property type="entry name" value="ATP SYNTHASE DELTA/EPSILON CHAIN"/>
    <property type="match status" value="1"/>
</dbReference>
<keyword evidence="5 9" id="KW-0406">Ion transport</keyword>
<evidence type="ECO:0000256" key="10">
    <source>
        <dbReference type="RuleBase" id="RU003656"/>
    </source>
</evidence>
<reference evidence="12 13" key="1">
    <citation type="submission" date="2019-01" db="EMBL/GenBank/DDBJ databases">
        <title>Geovibrio thiophilus DSM 11263, complete genome.</title>
        <authorList>
            <person name="Spring S."/>
            <person name="Bunk B."/>
            <person name="Sproer C."/>
        </authorList>
    </citation>
    <scope>NUCLEOTIDE SEQUENCE [LARGE SCALE GENOMIC DNA]</scope>
    <source>
        <strain evidence="12 13">DSM 11263</strain>
    </source>
</reference>
<comment type="similarity">
    <text evidence="3 9 10">Belongs to the ATPase epsilon chain family.</text>
</comment>
<evidence type="ECO:0000256" key="9">
    <source>
        <dbReference type="HAMAP-Rule" id="MF_00530"/>
    </source>
</evidence>
<dbReference type="Proteomes" id="UP000287502">
    <property type="component" value="Chromosome"/>
</dbReference>
<keyword evidence="8 9" id="KW-0066">ATP synthesis</keyword>
<evidence type="ECO:0000256" key="8">
    <source>
        <dbReference type="ARBA" id="ARBA00023310"/>
    </source>
</evidence>
<dbReference type="KEGG" id="gtl:EP073_09980"/>
<organism evidence="12 13">
    <name type="scientific">Geovibrio thiophilus</name>
    <dbReference type="NCBI Taxonomy" id="139438"/>
    <lineage>
        <taxon>Bacteria</taxon>
        <taxon>Pseudomonadati</taxon>
        <taxon>Deferribacterota</taxon>
        <taxon>Deferribacteres</taxon>
        <taxon>Deferribacterales</taxon>
        <taxon>Geovibrionaceae</taxon>
        <taxon>Geovibrio</taxon>
    </lineage>
</organism>
<comment type="subcellular location">
    <subcellularLocation>
        <location evidence="9">Cell membrane</location>
        <topology evidence="9">Peripheral membrane protein</topology>
    </subcellularLocation>
    <subcellularLocation>
        <location evidence="2">Endomembrane system</location>
        <topology evidence="2">Peripheral membrane protein</topology>
    </subcellularLocation>
</comment>
<dbReference type="Pfam" id="PF02823">
    <property type="entry name" value="ATP-synt_DE_N"/>
    <property type="match status" value="1"/>
</dbReference>
<dbReference type="EMBL" id="CP035108">
    <property type="protein sequence ID" value="QAR33718.1"/>
    <property type="molecule type" value="Genomic_DNA"/>
</dbReference>
<dbReference type="InterPro" id="IPR020546">
    <property type="entry name" value="ATP_synth_F1_dsu/esu_N"/>
</dbReference>
<dbReference type="RefSeq" id="WP_128467004.1">
    <property type="nucleotide sequence ID" value="NZ_CP035108.1"/>
</dbReference>
<dbReference type="GO" id="GO:0016787">
    <property type="term" value="F:hydrolase activity"/>
    <property type="evidence" value="ECO:0007669"/>
    <property type="project" value="UniProtKB-KW"/>
</dbReference>
<dbReference type="SUPFAM" id="SSF51344">
    <property type="entry name" value="Epsilon subunit of F1F0-ATP synthase N-terminal domain"/>
    <property type="match status" value="1"/>
</dbReference>
<dbReference type="NCBIfam" id="NF009980">
    <property type="entry name" value="PRK13446.1"/>
    <property type="match status" value="1"/>
</dbReference>
<dbReference type="InterPro" id="IPR036771">
    <property type="entry name" value="ATPsynth_dsu/esu_N"/>
</dbReference>
<dbReference type="Gene3D" id="2.60.15.10">
    <property type="entry name" value="F0F1 ATP synthase delta/epsilon subunit, N-terminal"/>
    <property type="match status" value="1"/>
</dbReference>
<dbReference type="OrthoDB" id="9799969at2"/>
<name>A0A410K0A8_9BACT</name>
<evidence type="ECO:0000256" key="4">
    <source>
        <dbReference type="ARBA" id="ARBA00022448"/>
    </source>
</evidence>
<gene>
    <name evidence="9" type="primary">atpC</name>
    <name evidence="12" type="ORF">EP073_09980</name>
</gene>
<keyword evidence="9" id="KW-0375">Hydrogen ion transport</keyword>
<accession>A0A410K0A8</accession>
<keyword evidence="13" id="KW-1185">Reference proteome</keyword>
<evidence type="ECO:0000313" key="13">
    <source>
        <dbReference type="Proteomes" id="UP000287502"/>
    </source>
</evidence>
<protein>
    <recommendedName>
        <fullName evidence="9">ATP synthase epsilon chain</fullName>
    </recommendedName>
    <alternativeName>
        <fullName evidence="9">ATP synthase F1 sector epsilon subunit</fullName>
    </alternativeName>
    <alternativeName>
        <fullName evidence="9">F-ATPase epsilon subunit</fullName>
    </alternativeName>
</protein>
<dbReference type="PANTHER" id="PTHR13822:SF10">
    <property type="entry name" value="ATP SYNTHASE EPSILON CHAIN, CHLOROPLASTIC"/>
    <property type="match status" value="1"/>
</dbReference>
<dbReference type="GO" id="GO:0046933">
    <property type="term" value="F:proton-transporting ATP synthase activity, rotational mechanism"/>
    <property type="evidence" value="ECO:0007669"/>
    <property type="project" value="UniProtKB-UniRule"/>
</dbReference>
<evidence type="ECO:0000259" key="11">
    <source>
        <dbReference type="Pfam" id="PF02823"/>
    </source>
</evidence>
<keyword evidence="6 9" id="KW-0472">Membrane</keyword>
<dbReference type="CDD" id="cd12152">
    <property type="entry name" value="F1-ATPase_delta"/>
    <property type="match status" value="1"/>
</dbReference>
<comment type="function">
    <text evidence="1 9">Produces ATP from ADP in the presence of a proton gradient across the membrane.</text>
</comment>
<keyword evidence="7 9" id="KW-0139">CF(1)</keyword>
<sequence>MADMIRLELVTPERLLLSEDVEEVIVPGVEGDLGILPGHTPLLSALRVGEMTYRKGGKNEYVAIEGGGLIEISSDKVIVLADAAELGREINLQEAIERKLQAESALKNERQQDAQNFRNMEARLKVELTKINIAEKYK</sequence>
<evidence type="ECO:0000256" key="1">
    <source>
        <dbReference type="ARBA" id="ARBA00003543"/>
    </source>
</evidence>
<proteinExistence type="inferred from homology"/>
<keyword evidence="9" id="KW-1003">Cell membrane</keyword>
<evidence type="ECO:0000313" key="12">
    <source>
        <dbReference type="EMBL" id="QAR33718.1"/>
    </source>
</evidence>
<feature type="domain" description="ATP synthase F1 complex delta/epsilon subunit N-terminal" evidence="11">
    <location>
        <begin position="6"/>
        <end position="84"/>
    </location>
</feature>
<evidence type="ECO:0000256" key="6">
    <source>
        <dbReference type="ARBA" id="ARBA00023136"/>
    </source>
</evidence>
<evidence type="ECO:0000256" key="5">
    <source>
        <dbReference type="ARBA" id="ARBA00023065"/>
    </source>
</evidence>
<dbReference type="GO" id="GO:0005886">
    <property type="term" value="C:plasma membrane"/>
    <property type="evidence" value="ECO:0007669"/>
    <property type="project" value="UniProtKB-SubCell"/>
</dbReference>
<keyword evidence="12" id="KW-0378">Hydrolase</keyword>
<evidence type="ECO:0000256" key="2">
    <source>
        <dbReference type="ARBA" id="ARBA00004184"/>
    </source>
</evidence>
<dbReference type="GO" id="GO:0005524">
    <property type="term" value="F:ATP binding"/>
    <property type="evidence" value="ECO:0007669"/>
    <property type="project" value="UniProtKB-UniRule"/>
</dbReference>
<keyword evidence="4 9" id="KW-0813">Transport</keyword>
<dbReference type="NCBIfam" id="TIGR01216">
    <property type="entry name" value="ATP_synt_epsi"/>
    <property type="match status" value="1"/>
</dbReference>
<dbReference type="InterPro" id="IPR001469">
    <property type="entry name" value="ATP_synth_F1_dsu/esu"/>
</dbReference>
<evidence type="ECO:0000256" key="3">
    <source>
        <dbReference type="ARBA" id="ARBA00005712"/>
    </source>
</evidence>
<dbReference type="AlphaFoldDB" id="A0A410K0A8"/>
<dbReference type="GO" id="GO:0012505">
    <property type="term" value="C:endomembrane system"/>
    <property type="evidence" value="ECO:0007669"/>
    <property type="project" value="UniProtKB-SubCell"/>
</dbReference>
<comment type="subunit">
    <text evidence="9 10">F-type ATPases have 2 components, CF(1) - the catalytic core - and CF(0) - the membrane proton channel. CF(1) has five subunits: alpha(3), beta(3), gamma(1), delta(1), epsilon(1). CF(0) has three main subunits: a, b and c.</text>
</comment>
<dbReference type="HAMAP" id="MF_00530">
    <property type="entry name" value="ATP_synth_epsil_bac"/>
    <property type="match status" value="1"/>
</dbReference>
<dbReference type="GO" id="GO:0045259">
    <property type="term" value="C:proton-transporting ATP synthase complex"/>
    <property type="evidence" value="ECO:0007669"/>
    <property type="project" value="UniProtKB-KW"/>
</dbReference>